<keyword evidence="1" id="KW-0732">Signal</keyword>
<dbReference type="Pfam" id="PF14905">
    <property type="entry name" value="OMP_b-brl_3"/>
    <property type="match status" value="1"/>
</dbReference>
<proteinExistence type="predicted"/>
<dbReference type="Pfam" id="PF13715">
    <property type="entry name" value="CarbopepD_reg_2"/>
    <property type="match status" value="1"/>
</dbReference>
<evidence type="ECO:0000313" key="4">
    <source>
        <dbReference type="Proteomes" id="UP001560573"/>
    </source>
</evidence>
<comment type="caution">
    <text evidence="3">The sequence shown here is derived from an EMBL/GenBank/DDBJ whole genome shotgun (WGS) entry which is preliminary data.</text>
</comment>
<dbReference type="SUPFAM" id="SSF56935">
    <property type="entry name" value="Porins"/>
    <property type="match status" value="1"/>
</dbReference>
<gene>
    <name evidence="3" type="ORF">QTN47_06445</name>
</gene>
<name>A0ABV3ZC19_9BACT</name>
<dbReference type="RefSeq" id="WP_369328529.1">
    <property type="nucleotide sequence ID" value="NZ_JAULBC010000002.1"/>
</dbReference>
<dbReference type="Proteomes" id="UP001560573">
    <property type="component" value="Unassembled WGS sequence"/>
</dbReference>
<sequence>MKGFWLTGFLLLLVTLSATAQNGVIKGEAYDTLSKLIIPDATVTIMKKKDSSLVSFSMTDQAGRFSISNLATGEYRLLITHVAYHNKTIFFTVDGKRANTDLGRIILNDKKTTLAEVVVTSEAPPVTLVGDTVQYNAGSFKTQPNASVEQLLKRLPGVQVDKDGTVKAQGQTVNRVLVDGKEFFGNDPKMATKNLSADAIDKVQVYDKQSEQSQLTGFDDGNSEKTINLKLKKDQKKGGFGKITGGGGTADRYEGRFNLNSFKGARQMSAIGMANNINAEGFSFMDLMNFSGELSRMMRNGNGNATINLTQQDQNAGSIGNDNKGIRTIWGSGLNYNNIIGNKLDWSSSYFYNHYNPQTQTDIQRQYILPDSSYFYRQNNLTDNINNSHRISIAADYVIDSFHSIRFAPKFGYQQTNNKVVNDYAQYGEDDHVSNTGASKSINNSHAFNFQSDLLFRKKFRRKGRTFSVNMQTSFNNSQGDEALLSLSNFFDGAGTGYRNDSINQHINTAGNLSGYTVKVVYTEPLSRRSILEFSAGGGHTKSASNKATYDYDQTSGKYEHLNDSLSNEFSNSYGFMNAGLRLRVQKKKFNYAIGFSVQRAQLDGTIISGIKDSLLAKTFTNLLPVARFQYNFTKNKNLILSYRSLTNPPSISQLQPVPDISDRLNIKYGNPDLKQEFIHLLQINYMGVNPFANKNLFAFFNLMRTDDKIVNYDSLYANGVKTTRPVNVNGVYNLTGNIDLGLPVRFIKGTMRVGSSLGYNRGPQFINGEKNTISTFSAGPRLAFDINPTEKIFFSVNGGISYNYTAYSLQPSSNTRYFSQLYEAEYSWQLPAKFNFNTDFSYTVNNRLSAGFNANVPLWNASVSRLFLKFNRGELKLKINDILNRNVSVSRTSNQNYIEDVRANTLKRFVLLSFTYSLSKTGLGNNNGPGPIKLR</sequence>
<dbReference type="InterPro" id="IPR037066">
    <property type="entry name" value="Plug_dom_sf"/>
</dbReference>
<feature type="signal peptide" evidence="1">
    <location>
        <begin position="1"/>
        <end position="20"/>
    </location>
</feature>
<feature type="domain" description="Outer membrane protein beta-barrel" evidence="2">
    <location>
        <begin position="458"/>
        <end position="917"/>
    </location>
</feature>
<keyword evidence="4" id="KW-1185">Reference proteome</keyword>
<dbReference type="EMBL" id="JAULBC010000002">
    <property type="protein sequence ID" value="MEX6687125.1"/>
    <property type="molecule type" value="Genomic_DNA"/>
</dbReference>
<protein>
    <submittedName>
        <fullName evidence="3">Outer membrane beta-barrel protein</fullName>
    </submittedName>
</protein>
<feature type="chain" id="PRO_5045139659" evidence="1">
    <location>
        <begin position="21"/>
        <end position="936"/>
    </location>
</feature>
<evidence type="ECO:0000256" key="1">
    <source>
        <dbReference type="SAM" id="SignalP"/>
    </source>
</evidence>
<dbReference type="Gene3D" id="2.170.130.10">
    <property type="entry name" value="TonB-dependent receptor, plug domain"/>
    <property type="match status" value="1"/>
</dbReference>
<dbReference type="Gene3D" id="2.60.40.1120">
    <property type="entry name" value="Carboxypeptidase-like, regulatory domain"/>
    <property type="match status" value="1"/>
</dbReference>
<organism evidence="3 4">
    <name type="scientific">Danxiaibacter flavus</name>
    <dbReference type="NCBI Taxonomy" id="3049108"/>
    <lineage>
        <taxon>Bacteria</taxon>
        <taxon>Pseudomonadati</taxon>
        <taxon>Bacteroidota</taxon>
        <taxon>Chitinophagia</taxon>
        <taxon>Chitinophagales</taxon>
        <taxon>Chitinophagaceae</taxon>
        <taxon>Danxiaibacter</taxon>
    </lineage>
</organism>
<reference evidence="3 4" key="1">
    <citation type="submission" date="2023-07" db="EMBL/GenBank/DDBJ databases">
        <authorList>
            <person name="Lian W.-H."/>
        </authorList>
    </citation>
    <scope>NUCLEOTIDE SEQUENCE [LARGE SCALE GENOMIC DNA]</scope>
    <source>
        <strain evidence="3 4">SYSU DXS3180</strain>
    </source>
</reference>
<dbReference type="InterPro" id="IPR041700">
    <property type="entry name" value="OMP_b-brl_3"/>
</dbReference>
<accession>A0ABV3ZC19</accession>
<dbReference type="InterPro" id="IPR013784">
    <property type="entry name" value="Carb-bd-like_fold"/>
</dbReference>
<dbReference type="SUPFAM" id="SSF49452">
    <property type="entry name" value="Starch-binding domain-like"/>
    <property type="match status" value="1"/>
</dbReference>
<evidence type="ECO:0000313" key="3">
    <source>
        <dbReference type="EMBL" id="MEX6687125.1"/>
    </source>
</evidence>
<evidence type="ECO:0000259" key="2">
    <source>
        <dbReference type="Pfam" id="PF14905"/>
    </source>
</evidence>